<dbReference type="GO" id="GO:0004252">
    <property type="term" value="F:serine-type endopeptidase activity"/>
    <property type="evidence" value="ECO:0007669"/>
    <property type="project" value="InterPro"/>
</dbReference>
<evidence type="ECO:0000256" key="1">
    <source>
        <dbReference type="ARBA" id="ARBA00004141"/>
    </source>
</evidence>
<dbReference type="InterPro" id="IPR009003">
    <property type="entry name" value="Peptidase_S1_PA"/>
</dbReference>
<dbReference type="Pfam" id="PF02674">
    <property type="entry name" value="Colicin_V"/>
    <property type="match status" value="1"/>
</dbReference>
<comment type="subcellular location">
    <subcellularLocation>
        <location evidence="1">Membrane</location>
        <topology evidence="1">Multi-pass membrane protein</topology>
    </subcellularLocation>
</comment>
<dbReference type="NCBIfam" id="NF033740">
    <property type="entry name" value="MarP_fam_protase"/>
    <property type="match status" value="1"/>
</dbReference>
<dbReference type="GO" id="GO:0016020">
    <property type="term" value="C:membrane"/>
    <property type="evidence" value="ECO:0007669"/>
    <property type="project" value="UniProtKB-SubCell"/>
</dbReference>
<feature type="transmembrane region" description="Helical" evidence="5">
    <location>
        <begin position="69"/>
        <end position="92"/>
    </location>
</feature>
<keyword evidence="3 5" id="KW-1133">Transmembrane helix</keyword>
<feature type="transmembrane region" description="Helical" evidence="5">
    <location>
        <begin position="29"/>
        <end position="49"/>
    </location>
</feature>
<keyword evidence="4 5" id="KW-0472">Membrane</keyword>
<protein>
    <submittedName>
        <fullName evidence="6">Colicin V production protein</fullName>
    </submittedName>
</protein>
<dbReference type="EMBL" id="LT629711">
    <property type="protein sequence ID" value="SDP66349.1"/>
    <property type="molecule type" value="Genomic_DNA"/>
</dbReference>
<dbReference type="Proteomes" id="UP000199077">
    <property type="component" value="Chromosome I"/>
</dbReference>
<reference evidence="7" key="1">
    <citation type="submission" date="2016-10" db="EMBL/GenBank/DDBJ databases">
        <authorList>
            <person name="Varghese N."/>
            <person name="Submissions S."/>
        </authorList>
    </citation>
    <scope>NUCLEOTIDE SEQUENCE [LARGE SCALE GENOMIC DNA]</scope>
    <source>
        <strain evidence="7">DSM 22329</strain>
    </source>
</reference>
<sequence>MFLGLTVLDYLLILLFISYAFTGFRQGLVVSVLSLAGFLTGGAIAMWLVPLGIERWSSLESSPLLRSVVLIAGVFILASLGQAVAVTIGGSLRSKLKIKPAQWFDASLGAVAVVVSAAVLVWFIAGALRGGAPAPIAKAIGESRVLRTIDRVVPPGTSRLFAGFREVLDREGFPRVFDGLESERITPVAPPDAAVAQTAGVRQAASSVIKITGVAAACNRGQEGSGWVVARERVVTNAHVVAGMQSATLRIHGTGRSYTGRVVLFDAKRDLAVLAVPGLPAEPLRQGADLARGDSGVVAGFPLDGPYRLDPARVREVVDARGSDIYGRPGTSREVYSLYAQVRPGNSGGPLLDPDGRVVGVVFAKSLDDDRTGYALTMDEAQPVLDAASAAASPVDTGACVAG</sequence>
<dbReference type="InterPro" id="IPR043504">
    <property type="entry name" value="Peptidase_S1_PA_chymotrypsin"/>
</dbReference>
<dbReference type="InterPro" id="IPR047680">
    <property type="entry name" value="MarP-like"/>
</dbReference>
<dbReference type="InterPro" id="IPR001940">
    <property type="entry name" value="Peptidase_S1C"/>
</dbReference>
<organism evidence="6 7">
    <name type="scientific">Pedococcus dokdonensis</name>
    <dbReference type="NCBI Taxonomy" id="443156"/>
    <lineage>
        <taxon>Bacteria</taxon>
        <taxon>Bacillati</taxon>
        <taxon>Actinomycetota</taxon>
        <taxon>Actinomycetes</taxon>
        <taxon>Micrococcales</taxon>
        <taxon>Intrasporangiaceae</taxon>
        <taxon>Pedococcus</taxon>
    </lineage>
</organism>
<evidence type="ECO:0000256" key="3">
    <source>
        <dbReference type="ARBA" id="ARBA00022989"/>
    </source>
</evidence>
<dbReference type="InterPro" id="IPR003825">
    <property type="entry name" value="Colicin-V_CvpA"/>
</dbReference>
<dbReference type="OrthoDB" id="9766361at2"/>
<keyword evidence="2 5" id="KW-0812">Transmembrane</keyword>
<feature type="transmembrane region" description="Helical" evidence="5">
    <location>
        <begin position="104"/>
        <end position="125"/>
    </location>
</feature>
<feature type="transmembrane region" description="Helical" evidence="5">
    <location>
        <begin position="6"/>
        <end position="22"/>
    </location>
</feature>
<proteinExistence type="predicted"/>
<evidence type="ECO:0000256" key="2">
    <source>
        <dbReference type="ARBA" id="ARBA00022692"/>
    </source>
</evidence>
<dbReference type="Pfam" id="PF13365">
    <property type="entry name" value="Trypsin_2"/>
    <property type="match status" value="1"/>
</dbReference>
<dbReference type="GO" id="GO:0009403">
    <property type="term" value="P:toxin biosynthetic process"/>
    <property type="evidence" value="ECO:0007669"/>
    <property type="project" value="InterPro"/>
</dbReference>
<dbReference type="STRING" id="443156.SAMN04489867_3362"/>
<evidence type="ECO:0000313" key="7">
    <source>
        <dbReference type="Proteomes" id="UP000199077"/>
    </source>
</evidence>
<dbReference type="Gene3D" id="2.40.10.10">
    <property type="entry name" value="Trypsin-like serine proteases"/>
    <property type="match status" value="2"/>
</dbReference>
<gene>
    <name evidence="6" type="ORF">SAMN04489867_3362</name>
</gene>
<accession>A0A1H0UJI3</accession>
<dbReference type="GO" id="GO:0006508">
    <property type="term" value="P:proteolysis"/>
    <property type="evidence" value="ECO:0007669"/>
    <property type="project" value="InterPro"/>
</dbReference>
<evidence type="ECO:0000256" key="4">
    <source>
        <dbReference type="ARBA" id="ARBA00023136"/>
    </source>
</evidence>
<dbReference type="SUPFAM" id="SSF50494">
    <property type="entry name" value="Trypsin-like serine proteases"/>
    <property type="match status" value="1"/>
</dbReference>
<evidence type="ECO:0000313" key="6">
    <source>
        <dbReference type="EMBL" id="SDP66349.1"/>
    </source>
</evidence>
<dbReference type="RefSeq" id="WP_091788052.1">
    <property type="nucleotide sequence ID" value="NZ_LT629711.1"/>
</dbReference>
<dbReference type="AlphaFoldDB" id="A0A1H0UJI3"/>
<name>A0A1H0UJI3_9MICO</name>
<dbReference type="PANTHER" id="PTHR43019:SF23">
    <property type="entry name" value="PROTEASE DO-LIKE 5, CHLOROPLASTIC"/>
    <property type="match status" value="1"/>
</dbReference>
<dbReference type="PRINTS" id="PR00834">
    <property type="entry name" value="PROTEASES2C"/>
</dbReference>
<keyword evidence="7" id="KW-1185">Reference proteome</keyword>
<dbReference type="PANTHER" id="PTHR43019">
    <property type="entry name" value="SERINE ENDOPROTEASE DEGS"/>
    <property type="match status" value="1"/>
</dbReference>
<evidence type="ECO:0000256" key="5">
    <source>
        <dbReference type="SAM" id="Phobius"/>
    </source>
</evidence>